<evidence type="ECO:0000313" key="2">
    <source>
        <dbReference type="Proteomes" id="UP000249757"/>
    </source>
</evidence>
<keyword evidence="2" id="KW-1185">Reference proteome</keyword>
<accession>A0A922NCG8</accession>
<dbReference type="OMA" id="GEWHLRS"/>
<evidence type="ECO:0000313" key="1">
    <source>
        <dbReference type="EMBL" id="KAI1511636.1"/>
    </source>
</evidence>
<sequence length="401" mass="44963">MCFDDDDEYSYESRTEIRNGRTYHTRDYYPRFGMSFRRRFGLGGSYYPSRYYTRPPASRYRSSAFAHPNRYSQRVGYPRGIVAGGYARGVVPGGYSQAMVPRGYVGAGYPGYSSGYGYGNGYQSGGHMAMPTNAAMAYPKPRYQYIYNPRYGQRGLLTYAGQVPNGAAPAGVIGGYGYGMGYAGVGVGMGVGAGYAAGAYQPAVYNARSYYPQPYAAAAAATRCYYPSSYYSYPYSYGGGGGYGYYNYNLYGSLYPLANFYTPYQRTIYNTVPNYGYTAHVYPPGATTTTTTYHVTNSSAQPYRAPNHVVRETRPAYVHGHGAQGLTREDIQMENRRIATERGAYDPRKIRPADARDDDPFWCREVNGEWHLRSYYQIENECHPGRWMMDADMGFLVFHRA</sequence>
<dbReference type="Proteomes" id="UP000249757">
    <property type="component" value="Unassembled WGS sequence"/>
</dbReference>
<gene>
    <name evidence="1" type="ORF">Ptr86124_009280</name>
</gene>
<comment type="caution">
    <text evidence="1">The sequence shown here is derived from an EMBL/GenBank/DDBJ whole genome shotgun (WGS) entry which is preliminary data.</text>
</comment>
<dbReference type="InterPro" id="IPR018811">
    <property type="entry name" value="MRX11"/>
</dbReference>
<organism evidence="1 2">
    <name type="scientific">Pyrenophora tritici-repentis</name>
    <dbReference type="NCBI Taxonomy" id="45151"/>
    <lineage>
        <taxon>Eukaryota</taxon>
        <taxon>Fungi</taxon>
        <taxon>Dikarya</taxon>
        <taxon>Ascomycota</taxon>
        <taxon>Pezizomycotina</taxon>
        <taxon>Dothideomycetes</taxon>
        <taxon>Pleosporomycetidae</taxon>
        <taxon>Pleosporales</taxon>
        <taxon>Pleosporineae</taxon>
        <taxon>Pleosporaceae</taxon>
        <taxon>Pyrenophora</taxon>
    </lineage>
</organism>
<name>A0A922NCG8_9PLEO</name>
<dbReference type="PANTHER" id="PTHR28002:SF1">
    <property type="entry name" value="MIOREX COMPLEX COMPONENT 11"/>
    <property type="match status" value="1"/>
</dbReference>
<dbReference type="GO" id="GO:0005739">
    <property type="term" value="C:mitochondrion"/>
    <property type="evidence" value="ECO:0007669"/>
    <property type="project" value="TreeGrafter"/>
</dbReference>
<reference evidence="2" key="1">
    <citation type="journal article" date="2022" name="Microb. Genom.">
        <title>A global pangenome for the wheat fungal pathogen Pyrenophora tritici-repentis and prediction of effector protein structural homology.</title>
        <authorList>
            <person name="Moolhuijzen P.M."/>
            <person name="See P.T."/>
            <person name="Shi G."/>
            <person name="Powell H.R."/>
            <person name="Cockram J."/>
            <person name="Jorgensen L.N."/>
            <person name="Benslimane H."/>
            <person name="Strelkov S.E."/>
            <person name="Turner J."/>
            <person name="Liu Z."/>
            <person name="Moffat C.S."/>
        </authorList>
    </citation>
    <scope>NUCLEOTIDE SEQUENCE [LARGE SCALE GENOMIC DNA]</scope>
</reference>
<protein>
    <submittedName>
        <fullName evidence="1">Uncharacterized protein</fullName>
    </submittedName>
</protein>
<dbReference type="AlphaFoldDB" id="A0A922NCG8"/>
<proteinExistence type="predicted"/>
<dbReference type="EMBL" id="NRDI02000013">
    <property type="protein sequence ID" value="KAI1511636.1"/>
    <property type="molecule type" value="Genomic_DNA"/>
</dbReference>
<dbReference type="PANTHER" id="PTHR28002">
    <property type="entry name" value="MIOREX COMPLEX COMPONENT 11"/>
    <property type="match status" value="1"/>
</dbReference>
<dbReference type="OrthoDB" id="5194044at2759"/>